<accession>A0ABS4S6L2</accession>
<evidence type="ECO:0000313" key="1">
    <source>
        <dbReference type="EMBL" id="MBP2257108.1"/>
    </source>
</evidence>
<keyword evidence="2" id="KW-1185">Reference proteome</keyword>
<dbReference type="EMBL" id="JAGIKX010000005">
    <property type="protein sequence ID" value="MBP2257108.1"/>
    <property type="molecule type" value="Genomic_DNA"/>
</dbReference>
<dbReference type="RefSeq" id="WP_029270790.1">
    <property type="nucleotide sequence ID" value="NZ_JAGIKX010000005.1"/>
</dbReference>
<proteinExistence type="predicted"/>
<dbReference type="SUPFAM" id="SSF158397">
    <property type="entry name" value="TM1646-like"/>
    <property type="match status" value="1"/>
</dbReference>
<organism evidence="1 2">
    <name type="scientific">Virgibacillus alimentarius</name>
    <dbReference type="NCBI Taxonomy" id="698769"/>
    <lineage>
        <taxon>Bacteria</taxon>
        <taxon>Bacillati</taxon>
        <taxon>Bacillota</taxon>
        <taxon>Bacilli</taxon>
        <taxon>Bacillales</taxon>
        <taxon>Bacillaceae</taxon>
        <taxon>Virgibacillus</taxon>
    </lineage>
</organism>
<sequence length="144" mass="16795">MKISQEMRSQIETTFNRTAGKSKQGFDRMVQSQTHQLRQQAIEQLIRDITHQGEKLAHFRSFKDLVKFKHMIKDLLQETVSNGLDIKKSYRFNYGGQNHELSIIKEVDEKLIALTEEMMNHEKKSVDLLGMIGEIKGLLVNLYM</sequence>
<protein>
    <submittedName>
        <fullName evidence="1">Uncharacterized protein YaaR (DUF327 family)</fullName>
    </submittedName>
</protein>
<comment type="caution">
    <text evidence="1">The sequence shown here is derived from an EMBL/GenBank/DDBJ whole genome shotgun (WGS) entry which is preliminary data.</text>
</comment>
<dbReference type="Pfam" id="PF03885">
    <property type="entry name" value="DUF327"/>
    <property type="match status" value="1"/>
</dbReference>
<dbReference type="InterPro" id="IPR005585">
    <property type="entry name" value="DUF327"/>
</dbReference>
<dbReference type="InterPro" id="IPR024042">
    <property type="entry name" value="TM1646-like_dom_sf"/>
</dbReference>
<evidence type="ECO:0000313" key="2">
    <source>
        <dbReference type="Proteomes" id="UP001519294"/>
    </source>
</evidence>
<dbReference type="Gene3D" id="1.20.120.490">
    <property type="entry name" value="Hypothetical protein TM1646-like domain"/>
    <property type="match status" value="1"/>
</dbReference>
<dbReference type="Proteomes" id="UP001519294">
    <property type="component" value="Unassembled WGS sequence"/>
</dbReference>
<reference evidence="1 2" key="1">
    <citation type="submission" date="2021-03" db="EMBL/GenBank/DDBJ databases">
        <title>Genomic Encyclopedia of Type Strains, Phase IV (KMG-IV): sequencing the most valuable type-strain genomes for metagenomic binning, comparative biology and taxonomic classification.</title>
        <authorList>
            <person name="Goeker M."/>
        </authorList>
    </citation>
    <scope>NUCLEOTIDE SEQUENCE [LARGE SCALE GENOMIC DNA]</scope>
    <source>
        <strain evidence="1 2">DSM 25790</strain>
    </source>
</reference>
<gene>
    <name evidence="1" type="ORF">J2Z81_001052</name>
</gene>
<name>A0ABS4S6L2_9BACI</name>